<dbReference type="InterPro" id="IPR022274">
    <property type="entry name" value="Peptidase_asp_AF0612"/>
</dbReference>
<protein>
    <submittedName>
        <fullName evidence="1">Clan AA aspartic protease</fullName>
        <ecNumber evidence="1">3.4.23.-</ecNumber>
    </submittedName>
</protein>
<dbReference type="Proteomes" id="UP000315113">
    <property type="component" value="Unassembled WGS sequence"/>
</dbReference>
<evidence type="ECO:0000313" key="2">
    <source>
        <dbReference type="Proteomes" id="UP000315113"/>
    </source>
</evidence>
<organism evidence="1 2">
    <name type="scientific">Microcystis aeruginosa Ma_MB_F_20061100_S20D</name>
    <dbReference type="NCBI Taxonomy" id="2486253"/>
    <lineage>
        <taxon>Bacteria</taxon>
        <taxon>Bacillati</taxon>
        <taxon>Cyanobacteriota</taxon>
        <taxon>Cyanophyceae</taxon>
        <taxon>Oscillatoriophycideae</taxon>
        <taxon>Chroococcales</taxon>
        <taxon>Microcystaceae</taxon>
        <taxon>Microcystis</taxon>
    </lineage>
</organism>
<dbReference type="EMBL" id="SFBH01000089">
    <property type="protein sequence ID" value="TRU35357.1"/>
    <property type="molecule type" value="Genomic_DNA"/>
</dbReference>
<reference evidence="1 2" key="1">
    <citation type="submission" date="2019-01" db="EMBL/GenBank/DDBJ databases">
        <title>Coherence of Microcystis species and biogeography revealed through population genomics.</title>
        <authorList>
            <person name="Perez-Carrascal O.M."/>
            <person name="Terrat Y."/>
            <person name="Giani A."/>
            <person name="Fortin N."/>
            <person name="Tromas N."/>
            <person name="Shapiro B.J."/>
        </authorList>
    </citation>
    <scope>NUCLEOTIDE SEQUENCE [LARGE SCALE GENOMIC DNA]</scope>
    <source>
        <strain evidence="1">Ma_MB_F_20061100_S20D</strain>
    </source>
</reference>
<proteinExistence type="predicted"/>
<accession>A0A552ELJ3</accession>
<dbReference type="AlphaFoldDB" id="A0A552ELJ3"/>
<comment type="caution">
    <text evidence="1">The sequence shown here is derived from an EMBL/GenBank/DDBJ whole genome shotgun (WGS) entry which is preliminary data.</text>
</comment>
<dbReference type="EC" id="3.4.23.-" evidence="1"/>
<keyword evidence="1" id="KW-0645">Protease</keyword>
<dbReference type="GO" id="GO:0006508">
    <property type="term" value="P:proteolysis"/>
    <property type="evidence" value="ECO:0007669"/>
    <property type="project" value="UniProtKB-KW"/>
</dbReference>
<name>A0A552ELJ3_MICAE</name>
<keyword evidence="1" id="KW-0378">Hydrolase</keyword>
<dbReference type="GO" id="GO:0008233">
    <property type="term" value="F:peptidase activity"/>
    <property type="evidence" value="ECO:0007669"/>
    <property type="project" value="UniProtKB-KW"/>
</dbReference>
<sequence length="132" mass="14504">MMQGYVNKNYEATILVVVRNNAKLKSINAVIDTGFTGFLSLPNDIITELGLPWSYRDRGTLGDGSEVLFDIYDAVAIWDGKSQEIEVNSAETEPLIGMSMLRGYRLQVDTIEGGLVIITDLSDFASNQPKAV</sequence>
<dbReference type="NCBIfam" id="TIGR03698">
    <property type="entry name" value="clan_AA_DTGF"/>
    <property type="match status" value="1"/>
</dbReference>
<evidence type="ECO:0000313" key="1">
    <source>
        <dbReference type="EMBL" id="TRU35357.1"/>
    </source>
</evidence>
<gene>
    <name evidence="1" type="ORF">EWV78_11260</name>
</gene>